<dbReference type="SUPFAM" id="SSF52317">
    <property type="entry name" value="Class I glutamine amidotransferase-like"/>
    <property type="match status" value="1"/>
</dbReference>
<dbReference type="InterPro" id="IPR044992">
    <property type="entry name" value="ChyE-like"/>
</dbReference>
<dbReference type="AlphaFoldDB" id="A0A8J3AZT4"/>
<dbReference type="Proteomes" id="UP000642180">
    <property type="component" value="Unassembled WGS sequence"/>
</dbReference>
<dbReference type="GO" id="GO:0005829">
    <property type="term" value="C:cytosol"/>
    <property type="evidence" value="ECO:0007669"/>
    <property type="project" value="TreeGrafter"/>
</dbReference>
<dbReference type="Pfam" id="PF00117">
    <property type="entry name" value="GATase"/>
    <property type="match status" value="1"/>
</dbReference>
<feature type="domain" description="Glutamine amidotransferase" evidence="1">
    <location>
        <begin position="24"/>
        <end position="179"/>
    </location>
</feature>
<dbReference type="CDD" id="cd01741">
    <property type="entry name" value="GATase1_1"/>
    <property type="match status" value="1"/>
</dbReference>
<dbReference type="EMBL" id="BMDI01000002">
    <property type="protein sequence ID" value="GGI20408.1"/>
    <property type="molecule type" value="Genomic_DNA"/>
</dbReference>
<protein>
    <submittedName>
        <fullName evidence="2">GMP synthase</fullName>
    </submittedName>
</protein>
<dbReference type="Gene3D" id="3.40.50.880">
    <property type="match status" value="1"/>
</dbReference>
<accession>A0A8J3AZT4</accession>
<dbReference type="PANTHER" id="PTHR42695:SF5">
    <property type="entry name" value="GLUTAMINE AMIDOTRANSFERASE YLR126C-RELATED"/>
    <property type="match status" value="1"/>
</dbReference>
<dbReference type="InterPro" id="IPR017926">
    <property type="entry name" value="GATASE"/>
</dbReference>
<gene>
    <name evidence="2" type="ORF">GCM10008066_23880</name>
</gene>
<dbReference type="PANTHER" id="PTHR42695">
    <property type="entry name" value="GLUTAMINE AMIDOTRANSFERASE YLR126C-RELATED"/>
    <property type="match status" value="1"/>
</dbReference>
<sequence length="232" mass="25281">MKTVLAVRHVHFEDLGIFEPWLRARGYEIRYIDPTIDNLDHLDVVAPDLMVVLGGPIGAFDDAIHPFVTQEMAMVKARLASGRAMLGICLGAQFMARALGARVYPMGVKEIGFSPLTLTAQGQQSPLALLNDVPVLHWHGDQFDIPAGADHLALTSVGKHQAFSVGSTVLGLQCHLEADTARIEQWLVGHASELSQAGIDPNVLRAEAQRLGPQLQEVALKVFETWLQRALA</sequence>
<dbReference type="PROSITE" id="PS51273">
    <property type="entry name" value="GATASE_TYPE_1"/>
    <property type="match status" value="1"/>
</dbReference>
<evidence type="ECO:0000313" key="3">
    <source>
        <dbReference type="Proteomes" id="UP000642180"/>
    </source>
</evidence>
<dbReference type="RefSeq" id="WP_188381569.1">
    <property type="nucleotide sequence ID" value="NZ_BMDI01000002.1"/>
</dbReference>
<organism evidence="2 3">
    <name type="scientific">Oxalicibacterium faecigallinarum</name>
    <dbReference type="NCBI Taxonomy" id="573741"/>
    <lineage>
        <taxon>Bacteria</taxon>
        <taxon>Pseudomonadati</taxon>
        <taxon>Pseudomonadota</taxon>
        <taxon>Betaproteobacteria</taxon>
        <taxon>Burkholderiales</taxon>
        <taxon>Oxalobacteraceae</taxon>
        <taxon>Oxalicibacterium</taxon>
    </lineage>
</organism>
<dbReference type="NCBIfam" id="NF005458">
    <property type="entry name" value="PRK07053.1"/>
    <property type="match status" value="1"/>
</dbReference>
<keyword evidence="3" id="KW-1185">Reference proteome</keyword>
<comment type="caution">
    <text evidence="2">The sequence shown here is derived from an EMBL/GenBank/DDBJ whole genome shotgun (WGS) entry which is preliminary data.</text>
</comment>
<proteinExistence type="predicted"/>
<dbReference type="InterPro" id="IPR029062">
    <property type="entry name" value="Class_I_gatase-like"/>
</dbReference>
<evidence type="ECO:0000259" key="1">
    <source>
        <dbReference type="Pfam" id="PF00117"/>
    </source>
</evidence>
<evidence type="ECO:0000313" key="2">
    <source>
        <dbReference type="EMBL" id="GGI20408.1"/>
    </source>
</evidence>
<reference evidence="3" key="1">
    <citation type="journal article" date="2019" name="Int. J. Syst. Evol. Microbiol.">
        <title>The Global Catalogue of Microorganisms (GCM) 10K type strain sequencing project: providing services to taxonomists for standard genome sequencing and annotation.</title>
        <authorList>
            <consortium name="The Broad Institute Genomics Platform"/>
            <consortium name="The Broad Institute Genome Sequencing Center for Infectious Disease"/>
            <person name="Wu L."/>
            <person name="Ma J."/>
        </authorList>
    </citation>
    <scope>NUCLEOTIDE SEQUENCE [LARGE SCALE GENOMIC DNA]</scope>
    <source>
        <strain evidence="3">CCM 2767</strain>
    </source>
</reference>
<name>A0A8J3AZT4_9BURK</name>